<sequence>MRPFTFFVGSLNKRNVPHGPNRTLIVLAAPSIWDLNYAEDFVPIVQFQIKLVRLLNEFESALLIADRHTIPFINGQNKLLSDNLPPEHLLEATIYGINLHDFAPLGNVRRVKFVYRNENWASVASRQIDDSINRFLIKSRLRVDKREPNIVLLGKDVVDNGVNRALISNITFAKNIRKIPRQSLMIKLQNAFRKVIVVPPPAPFVGRRHRLRLDDVLCFIDDAVLVMSALSPSIANKVHMEVFKREKKEVTVVELPVDGMPKEGPSASGGPPYQSDEGNCGLYSAILATDRFVFVPVFGNIAANWQLGYSTMADKRTIHLIERYTHKTVVPVNVPREICRRGLSMRSLSWTLKGAAAKRIMAMSGGGKH</sequence>
<dbReference type="SUPFAM" id="SSF55909">
    <property type="entry name" value="Pentein"/>
    <property type="match status" value="1"/>
</dbReference>
<gene>
    <name evidence="1" type="ORF">niasHS_013166</name>
</gene>
<name>A0ABD2IGQ7_HETSC</name>
<protein>
    <submittedName>
        <fullName evidence="1">Uncharacterized protein</fullName>
    </submittedName>
</protein>
<keyword evidence="2" id="KW-1185">Reference proteome</keyword>
<dbReference type="EMBL" id="JBICCN010000327">
    <property type="protein sequence ID" value="KAL3077177.1"/>
    <property type="molecule type" value="Genomic_DNA"/>
</dbReference>
<organism evidence="1 2">
    <name type="scientific">Heterodera schachtii</name>
    <name type="common">Sugarbeet cyst nematode worm</name>
    <name type="synonym">Tylenchus schachtii</name>
    <dbReference type="NCBI Taxonomy" id="97005"/>
    <lineage>
        <taxon>Eukaryota</taxon>
        <taxon>Metazoa</taxon>
        <taxon>Ecdysozoa</taxon>
        <taxon>Nematoda</taxon>
        <taxon>Chromadorea</taxon>
        <taxon>Rhabditida</taxon>
        <taxon>Tylenchina</taxon>
        <taxon>Tylenchomorpha</taxon>
        <taxon>Tylenchoidea</taxon>
        <taxon>Heteroderidae</taxon>
        <taxon>Heteroderinae</taxon>
        <taxon>Heterodera</taxon>
    </lineage>
</organism>
<dbReference type="Gene3D" id="3.75.10.10">
    <property type="entry name" value="L-arginine/glycine Amidinotransferase, Chain A"/>
    <property type="match status" value="1"/>
</dbReference>
<proteinExistence type="predicted"/>
<dbReference type="Proteomes" id="UP001620645">
    <property type="component" value="Unassembled WGS sequence"/>
</dbReference>
<accession>A0ABD2IGQ7</accession>
<evidence type="ECO:0000313" key="2">
    <source>
        <dbReference type="Proteomes" id="UP001620645"/>
    </source>
</evidence>
<comment type="caution">
    <text evidence="1">The sequence shown here is derived from an EMBL/GenBank/DDBJ whole genome shotgun (WGS) entry which is preliminary data.</text>
</comment>
<dbReference type="AlphaFoldDB" id="A0ABD2IGQ7"/>
<reference evidence="1 2" key="1">
    <citation type="submission" date="2024-10" db="EMBL/GenBank/DDBJ databases">
        <authorList>
            <person name="Kim D."/>
        </authorList>
    </citation>
    <scope>NUCLEOTIDE SEQUENCE [LARGE SCALE GENOMIC DNA]</scope>
    <source>
        <strain evidence="1">Taebaek</strain>
    </source>
</reference>
<evidence type="ECO:0000313" key="1">
    <source>
        <dbReference type="EMBL" id="KAL3077177.1"/>
    </source>
</evidence>